<dbReference type="AlphaFoldDB" id="A0A645ATS2"/>
<comment type="caution">
    <text evidence="2">The sequence shown here is derived from an EMBL/GenBank/DDBJ whole genome shotgun (WGS) entry which is preliminary data.</text>
</comment>
<dbReference type="EMBL" id="VSSQ01015687">
    <property type="protein sequence ID" value="MPM56296.1"/>
    <property type="molecule type" value="Genomic_DNA"/>
</dbReference>
<sequence>METGAEEDIREQRRRGEDQQRVCRVPPGEFQSAAAVLFFRAVGRLPVGYDVNVEFGGRLGEAVDEALFSPEEAVFVVRAPEHRLRHAALAGVLRDLSGDVVAVGRYYLRAEILRELYIHLEPPSAAVSRPAAPGFHVERREAAVKGLRETRRRPDDLRVGGGGGETGEHMLAGIDAAALRHRRPALLVGGAAQRDLAQGAEVFFSEEAAERPLRPLVLIYLSGLYAFDKVVGLKVYHFDELRAVKDVVRHALGNRHASYRGDDVVQALDMLDVDGGVYVDAGPQQLLDTLIALYVARAGGVRVGQLVYENQLRMAGERAVEVEFIELQAPVPDTSHRQRLQPLKQRHRLGTRVRLDIADSHIYPLAFRAPRRLEHRVCLADAGGVAEEYFQRPLLFLPLIFQP</sequence>
<evidence type="ECO:0000313" key="2">
    <source>
        <dbReference type="EMBL" id="MPM56296.1"/>
    </source>
</evidence>
<reference evidence="2" key="1">
    <citation type="submission" date="2019-08" db="EMBL/GenBank/DDBJ databases">
        <authorList>
            <person name="Kucharzyk K."/>
            <person name="Murdoch R.W."/>
            <person name="Higgins S."/>
            <person name="Loffler F."/>
        </authorList>
    </citation>
    <scope>NUCLEOTIDE SEQUENCE</scope>
</reference>
<organism evidence="2">
    <name type="scientific">bioreactor metagenome</name>
    <dbReference type="NCBI Taxonomy" id="1076179"/>
    <lineage>
        <taxon>unclassified sequences</taxon>
        <taxon>metagenomes</taxon>
        <taxon>ecological metagenomes</taxon>
    </lineage>
</organism>
<feature type="compositionally biased region" description="Basic and acidic residues" evidence="1">
    <location>
        <begin position="10"/>
        <end position="20"/>
    </location>
</feature>
<accession>A0A645ATS2</accession>
<proteinExistence type="predicted"/>
<feature type="region of interest" description="Disordered" evidence="1">
    <location>
        <begin position="1"/>
        <end position="20"/>
    </location>
</feature>
<evidence type="ECO:0000256" key="1">
    <source>
        <dbReference type="SAM" id="MobiDB-lite"/>
    </source>
</evidence>
<gene>
    <name evidence="2" type="ORF">SDC9_103098</name>
</gene>
<protein>
    <submittedName>
        <fullName evidence="2">Uncharacterized protein</fullName>
    </submittedName>
</protein>
<name>A0A645ATS2_9ZZZZ</name>